<dbReference type="Proteomes" id="UP000823775">
    <property type="component" value="Unassembled WGS sequence"/>
</dbReference>
<dbReference type="Gene3D" id="3.30.70.100">
    <property type="match status" value="1"/>
</dbReference>
<feature type="domain" description="HMA" evidence="3">
    <location>
        <begin position="30"/>
        <end position="69"/>
    </location>
</feature>
<gene>
    <name evidence="4" type="ORF">HAX54_035145</name>
</gene>
<sequence>MEKSKCPKQTLLSVANLKLPSFQVVVVNANLGCTHCRRRISQLISKITGLREYTIDVGRKQVIVRGDVRNHHQEKDGAVKSQMNNDHHSQIFAFFFSLLNIRWSTNKKMVD</sequence>
<organism evidence="4 5">
    <name type="scientific">Datura stramonium</name>
    <name type="common">Jimsonweed</name>
    <name type="synonym">Common thornapple</name>
    <dbReference type="NCBI Taxonomy" id="4076"/>
    <lineage>
        <taxon>Eukaryota</taxon>
        <taxon>Viridiplantae</taxon>
        <taxon>Streptophyta</taxon>
        <taxon>Embryophyta</taxon>
        <taxon>Tracheophyta</taxon>
        <taxon>Spermatophyta</taxon>
        <taxon>Magnoliopsida</taxon>
        <taxon>eudicotyledons</taxon>
        <taxon>Gunneridae</taxon>
        <taxon>Pentapetalae</taxon>
        <taxon>asterids</taxon>
        <taxon>lamiids</taxon>
        <taxon>Solanales</taxon>
        <taxon>Solanaceae</taxon>
        <taxon>Solanoideae</taxon>
        <taxon>Datureae</taxon>
        <taxon>Datura</taxon>
    </lineage>
</organism>
<dbReference type="InterPro" id="IPR036163">
    <property type="entry name" value="HMA_dom_sf"/>
</dbReference>
<protein>
    <recommendedName>
        <fullName evidence="3">HMA domain-containing protein</fullName>
    </recommendedName>
</protein>
<evidence type="ECO:0000256" key="2">
    <source>
        <dbReference type="ARBA" id="ARBA00022723"/>
    </source>
</evidence>
<dbReference type="EMBL" id="JACEIK010004568">
    <property type="protein sequence ID" value="MCD9645846.1"/>
    <property type="molecule type" value="Genomic_DNA"/>
</dbReference>
<proteinExistence type="predicted"/>
<evidence type="ECO:0000313" key="5">
    <source>
        <dbReference type="Proteomes" id="UP000823775"/>
    </source>
</evidence>
<keyword evidence="2" id="KW-0479">Metal-binding</keyword>
<keyword evidence="5" id="KW-1185">Reference proteome</keyword>
<evidence type="ECO:0000256" key="1">
    <source>
        <dbReference type="ARBA" id="ARBA00004170"/>
    </source>
</evidence>
<reference evidence="4 5" key="1">
    <citation type="journal article" date="2021" name="BMC Genomics">
        <title>Datura genome reveals duplications of psychoactive alkaloid biosynthetic genes and high mutation rate following tissue culture.</title>
        <authorList>
            <person name="Rajewski A."/>
            <person name="Carter-House D."/>
            <person name="Stajich J."/>
            <person name="Litt A."/>
        </authorList>
    </citation>
    <scope>NUCLEOTIDE SEQUENCE [LARGE SCALE GENOMIC DNA]</scope>
    <source>
        <strain evidence="4">AR-01</strain>
    </source>
</reference>
<dbReference type="PANTHER" id="PTHR46119:SF15">
    <property type="entry name" value="PROTEIN SODIUM POTASSIUM ROOT DEFECTIVE 2"/>
    <property type="match status" value="1"/>
</dbReference>
<name>A0ABS8VGE2_DATST</name>
<dbReference type="SUPFAM" id="SSF55008">
    <property type="entry name" value="HMA, heavy metal-associated domain"/>
    <property type="match status" value="1"/>
</dbReference>
<dbReference type="InterPro" id="IPR006121">
    <property type="entry name" value="HMA_dom"/>
</dbReference>
<dbReference type="InterPro" id="IPR017969">
    <property type="entry name" value="Heavy-metal-associated_CS"/>
</dbReference>
<dbReference type="InterPro" id="IPR044526">
    <property type="entry name" value="NAKR1-3"/>
</dbReference>
<accession>A0ABS8VGE2</accession>
<comment type="caution">
    <text evidence="4">The sequence shown here is derived from an EMBL/GenBank/DDBJ whole genome shotgun (WGS) entry which is preliminary data.</text>
</comment>
<dbReference type="PANTHER" id="PTHR46119">
    <property type="entry name" value="OS08G0405700 PROTEIN"/>
    <property type="match status" value="1"/>
</dbReference>
<comment type="subcellular location">
    <subcellularLocation>
        <location evidence="1">Membrane</location>
        <topology evidence="1">Peripheral membrane protein</topology>
    </subcellularLocation>
</comment>
<evidence type="ECO:0000313" key="4">
    <source>
        <dbReference type="EMBL" id="MCD9645846.1"/>
    </source>
</evidence>
<evidence type="ECO:0000259" key="3">
    <source>
        <dbReference type="Pfam" id="PF00403"/>
    </source>
</evidence>
<dbReference type="Pfam" id="PF00403">
    <property type="entry name" value="HMA"/>
    <property type="match status" value="1"/>
</dbReference>
<dbReference type="PROSITE" id="PS01047">
    <property type="entry name" value="HMA_1"/>
    <property type="match status" value="1"/>
</dbReference>